<dbReference type="Pfam" id="PF12706">
    <property type="entry name" value="Lactamase_B_2"/>
    <property type="match status" value="1"/>
</dbReference>
<dbReference type="EMBL" id="AP012338">
    <property type="protein sequence ID" value="BAM03348.1"/>
    <property type="molecule type" value="Genomic_DNA"/>
</dbReference>
<organism evidence="2 3">
    <name type="scientific">Phycisphaera mikurensis (strain NBRC 102666 / KCTC 22515 / FYK2301M01)</name>
    <dbReference type="NCBI Taxonomy" id="1142394"/>
    <lineage>
        <taxon>Bacteria</taxon>
        <taxon>Pseudomonadati</taxon>
        <taxon>Planctomycetota</taxon>
        <taxon>Phycisphaerae</taxon>
        <taxon>Phycisphaerales</taxon>
        <taxon>Phycisphaeraceae</taxon>
        <taxon>Phycisphaera</taxon>
    </lineage>
</organism>
<dbReference type="InterPro" id="IPR001279">
    <property type="entry name" value="Metallo-B-lactamas"/>
</dbReference>
<gene>
    <name evidence="2" type="ordered locus">PSMK_11890</name>
</gene>
<evidence type="ECO:0000313" key="2">
    <source>
        <dbReference type="EMBL" id="BAM03348.1"/>
    </source>
</evidence>
<dbReference type="PANTHER" id="PTHR42663">
    <property type="entry name" value="HYDROLASE C777.06C-RELATED-RELATED"/>
    <property type="match status" value="1"/>
</dbReference>
<evidence type="ECO:0000313" key="3">
    <source>
        <dbReference type="Proteomes" id="UP000007881"/>
    </source>
</evidence>
<sequence length="273" mass="29445">MRLTFLGTGTSAGVPMIGCRCGVCTSDDPRDQRTRPSVMLSFGDDSAPDGERRLLVDTGQELRLQCVREGVERIDAVLYTHAHADHVYGLDDLRRFSGRMDDPLPLYAEAGTQEALRELFPYVFGEGRNPNGGFVPKLALQTVAAGESFRPLPTVPLSVTPLRLMHGRLPVLGFRFDSPEGSIAYCTDCSEVPEAARARLGGLDVLVLDALKPTKHPTHLSLAEAVAIAADLRAGRTFLTHLAHDLAHAELQERTPAGVEPAYDGLKVGPAPA</sequence>
<dbReference type="CDD" id="cd16279">
    <property type="entry name" value="metallo-hydrolase-like_MBL-fold"/>
    <property type="match status" value="1"/>
</dbReference>
<dbReference type="KEGG" id="phm:PSMK_11890"/>
<evidence type="ECO:0000259" key="1">
    <source>
        <dbReference type="SMART" id="SM00849"/>
    </source>
</evidence>
<dbReference type="RefSeq" id="WP_014436567.1">
    <property type="nucleotide sequence ID" value="NC_017080.1"/>
</dbReference>
<feature type="domain" description="Metallo-beta-lactamase" evidence="1">
    <location>
        <begin position="36"/>
        <end position="241"/>
    </location>
</feature>
<dbReference type="AlphaFoldDB" id="I0IDL0"/>
<protein>
    <submittedName>
        <fullName evidence="2">Putative hydrolase</fullName>
    </submittedName>
</protein>
<dbReference type="OrthoDB" id="9800940at2"/>
<dbReference type="InterPro" id="IPR036866">
    <property type="entry name" value="RibonucZ/Hydroxyglut_hydro"/>
</dbReference>
<dbReference type="STRING" id="1142394.PSMK_11890"/>
<proteinExistence type="predicted"/>
<reference evidence="2 3" key="1">
    <citation type="submission" date="2012-02" db="EMBL/GenBank/DDBJ databases">
        <title>Complete genome sequence of Phycisphaera mikurensis NBRC 102666.</title>
        <authorList>
            <person name="Ankai A."/>
            <person name="Hosoyama A."/>
            <person name="Terui Y."/>
            <person name="Sekine M."/>
            <person name="Fukai R."/>
            <person name="Kato Y."/>
            <person name="Nakamura S."/>
            <person name="Yamada-Narita S."/>
            <person name="Kawakoshi A."/>
            <person name="Fukunaga Y."/>
            <person name="Yamazaki S."/>
            <person name="Fujita N."/>
        </authorList>
    </citation>
    <scope>NUCLEOTIDE SEQUENCE [LARGE SCALE GENOMIC DNA]</scope>
    <source>
        <strain evidence="3">NBRC 102666 / KCTC 22515 / FYK2301M01</strain>
    </source>
</reference>
<dbReference type="SMART" id="SM00849">
    <property type="entry name" value="Lactamase_B"/>
    <property type="match status" value="1"/>
</dbReference>
<dbReference type="Proteomes" id="UP000007881">
    <property type="component" value="Chromosome"/>
</dbReference>
<name>I0IDL0_PHYMF</name>
<keyword evidence="3" id="KW-1185">Reference proteome</keyword>
<dbReference type="HOGENOM" id="CLU_044538_2_1_0"/>
<dbReference type="SUPFAM" id="SSF56281">
    <property type="entry name" value="Metallo-hydrolase/oxidoreductase"/>
    <property type="match status" value="1"/>
</dbReference>
<keyword evidence="2" id="KW-0378">Hydrolase</keyword>
<dbReference type="PANTHER" id="PTHR42663:SF6">
    <property type="entry name" value="HYDROLASE C777.06C-RELATED"/>
    <property type="match status" value="1"/>
</dbReference>
<dbReference type="Gene3D" id="3.60.15.10">
    <property type="entry name" value="Ribonuclease Z/Hydroxyacylglutathione hydrolase-like"/>
    <property type="match status" value="1"/>
</dbReference>
<dbReference type="PATRIC" id="fig|1142394.8.peg.1228"/>
<dbReference type="eggNOG" id="COG1235">
    <property type="taxonomic scope" value="Bacteria"/>
</dbReference>
<accession>I0IDL0</accession>
<dbReference type="GO" id="GO:0016787">
    <property type="term" value="F:hydrolase activity"/>
    <property type="evidence" value="ECO:0007669"/>
    <property type="project" value="UniProtKB-KW"/>
</dbReference>